<dbReference type="AlphaFoldDB" id="D6WFJ2"/>
<organism evidence="2 3">
    <name type="scientific">Tribolium castaneum</name>
    <name type="common">Red flour beetle</name>
    <dbReference type="NCBI Taxonomy" id="7070"/>
    <lineage>
        <taxon>Eukaryota</taxon>
        <taxon>Metazoa</taxon>
        <taxon>Ecdysozoa</taxon>
        <taxon>Arthropoda</taxon>
        <taxon>Hexapoda</taxon>
        <taxon>Insecta</taxon>
        <taxon>Pterygota</taxon>
        <taxon>Neoptera</taxon>
        <taxon>Endopterygota</taxon>
        <taxon>Coleoptera</taxon>
        <taxon>Polyphaga</taxon>
        <taxon>Cucujiformia</taxon>
        <taxon>Tenebrionidae</taxon>
        <taxon>Tenebrionidae incertae sedis</taxon>
        <taxon>Tribolium</taxon>
    </lineage>
</organism>
<dbReference type="EMBL" id="KQ971328">
    <property type="protein sequence ID" value="EEZ99809.1"/>
    <property type="molecule type" value="Genomic_DNA"/>
</dbReference>
<dbReference type="InterPro" id="IPR001173">
    <property type="entry name" value="Glyco_trans_2-like"/>
</dbReference>
<dbReference type="Pfam" id="PF00535">
    <property type="entry name" value="Glycos_transf_2"/>
    <property type="match status" value="1"/>
</dbReference>
<reference evidence="2 3" key="2">
    <citation type="journal article" date="2010" name="Nucleic Acids Res.">
        <title>BeetleBase in 2010: revisions to provide comprehensive genomic information for Tribolium castaneum.</title>
        <authorList>
            <person name="Kim H.S."/>
            <person name="Murphy T."/>
            <person name="Xia J."/>
            <person name="Caragea D."/>
            <person name="Park Y."/>
            <person name="Beeman R.W."/>
            <person name="Lorenzen M.D."/>
            <person name="Butcher S."/>
            <person name="Manak J.R."/>
            <person name="Brown S.J."/>
        </authorList>
    </citation>
    <scope>GENOME REANNOTATION</scope>
    <source>
        <strain evidence="2 3">Georgia GA2</strain>
    </source>
</reference>
<proteinExistence type="predicted"/>
<reference evidence="2 3" key="1">
    <citation type="journal article" date="2008" name="Nature">
        <title>The genome of the model beetle and pest Tribolium castaneum.</title>
        <authorList>
            <consortium name="Tribolium Genome Sequencing Consortium"/>
            <person name="Richards S."/>
            <person name="Gibbs R.A."/>
            <person name="Weinstock G.M."/>
            <person name="Brown S.J."/>
            <person name="Denell R."/>
            <person name="Beeman R.W."/>
            <person name="Gibbs R."/>
            <person name="Beeman R.W."/>
            <person name="Brown S.J."/>
            <person name="Bucher G."/>
            <person name="Friedrich M."/>
            <person name="Grimmelikhuijzen C.J."/>
            <person name="Klingler M."/>
            <person name="Lorenzen M."/>
            <person name="Richards S."/>
            <person name="Roth S."/>
            <person name="Schroder R."/>
            <person name="Tautz D."/>
            <person name="Zdobnov E.M."/>
            <person name="Muzny D."/>
            <person name="Gibbs R.A."/>
            <person name="Weinstock G.M."/>
            <person name="Attaway T."/>
            <person name="Bell S."/>
            <person name="Buhay C.J."/>
            <person name="Chandrabose M.N."/>
            <person name="Chavez D."/>
            <person name="Clerk-Blankenburg K.P."/>
            <person name="Cree A."/>
            <person name="Dao M."/>
            <person name="Davis C."/>
            <person name="Chacko J."/>
            <person name="Dinh H."/>
            <person name="Dugan-Rocha S."/>
            <person name="Fowler G."/>
            <person name="Garner T.T."/>
            <person name="Garnes J."/>
            <person name="Gnirke A."/>
            <person name="Hawes A."/>
            <person name="Hernandez J."/>
            <person name="Hines S."/>
            <person name="Holder M."/>
            <person name="Hume J."/>
            <person name="Jhangiani S.N."/>
            <person name="Joshi V."/>
            <person name="Khan Z.M."/>
            <person name="Jackson L."/>
            <person name="Kovar C."/>
            <person name="Kowis A."/>
            <person name="Lee S."/>
            <person name="Lewis L.R."/>
            <person name="Margolis J."/>
            <person name="Morgan M."/>
            <person name="Nazareth L.V."/>
            <person name="Nguyen N."/>
            <person name="Okwuonu G."/>
            <person name="Parker D."/>
            <person name="Richards S."/>
            <person name="Ruiz S.J."/>
            <person name="Santibanez J."/>
            <person name="Savard J."/>
            <person name="Scherer S.E."/>
            <person name="Schneider B."/>
            <person name="Sodergren E."/>
            <person name="Tautz D."/>
            <person name="Vattahil S."/>
            <person name="Villasana D."/>
            <person name="White C.S."/>
            <person name="Wright R."/>
            <person name="Park Y."/>
            <person name="Beeman R.W."/>
            <person name="Lord J."/>
            <person name="Oppert B."/>
            <person name="Lorenzen M."/>
            <person name="Brown S."/>
            <person name="Wang L."/>
            <person name="Savard J."/>
            <person name="Tautz D."/>
            <person name="Richards S."/>
            <person name="Weinstock G."/>
            <person name="Gibbs R.A."/>
            <person name="Liu Y."/>
            <person name="Worley K."/>
            <person name="Weinstock G."/>
            <person name="Elsik C.G."/>
            <person name="Reese J.T."/>
            <person name="Elhaik E."/>
            <person name="Landan G."/>
            <person name="Graur D."/>
            <person name="Arensburger P."/>
            <person name="Atkinson P."/>
            <person name="Beeman R.W."/>
            <person name="Beidler J."/>
            <person name="Brown S.J."/>
            <person name="Demuth J.P."/>
            <person name="Drury D.W."/>
            <person name="Du Y.Z."/>
            <person name="Fujiwara H."/>
            <person name="Lorenzen M."/>
            <person name="Maselli V."/>
            <person name="Osanai M."/>
            <person name="Park Y."/>
            <person name="Robertson H.M."/>
            <person name="Tu Z."/>
            <person name="Wang J.J."/>
            <person name="Wang S."/>
            <person name="Richards S."/>
            <person name="Song H."/>
            <person name="Zhang L."/>
            <person name="Sodergren E."/>
            <person name="Werner D."/>
            <person name="Stanke M."/>
            <person name="Morgenstern B."/>
            <person name="Solovyev V."/>
            <person name="Kosarev P."/>
            <person name="Brown G."/>
            <person name="Chen H.C."/>
            <person name="Ermolaeva O."/>
            <person name="Hlavina W."/>
            <person name="Kapustin Y."/>
            <person name="Kiryutin B."/>
            <person name="Kitts P."/>
            <person name="Maglott D."/>
            <person name="Pruitt K."/>
            <person name="Sapojnikov V."/>
            <person name="Souvorov A."/>
            <person name="Mackey A.J."/>
            <person name="Waterhouse R.M."/>
            <person name="Wyder S."/>
            <person name="Zdobnov E.M."/>
            <person name="Zdobnov E.M."/>
            <person name="Wyder S."/>
            <person name="Kriventseva E.V."/>
            <person name="Kadowaki T."/>
            <person name="Bork P."/>
            <person name="Aranda M."/>
            <person name="Bao R."/>
            <person name="Beermann A."/>
            <person name="Berns N."/>
            <person name="Bolognesi R."/>
            <person name="Bonneton F."/>
            <person name="Bopp D."/>
            <person name="Brown S.J."/>
            <person name="Bucher G."/>
            <person name="Butts T."/>
            <person name="Chaumot A."/>
            <person name="Denell R.E."/>
            <person name="Ferrier D.E."/>
            <person name="Friedrich M."/>
            <person name="Gordon C.M."/>
            <person name="Jindra M."/>
            <person name="Klingler M."/>
            <person name="Lan Q."/>
            <person name="Lattorff H.M."/>
            <person name="Laudet V."/>
            <person name="von Levetsow C."/>
            <person name="Liu Z."/>
            <person name="Lutz R."/>
            <person name="Lynch J.A."/>
            <person name="da Fonseca R.N."/>
            <person name="Posnien N."/>
            <person name="Reuter R."/>
            <person name="Roth S."/>
            <person name="Savard J."/>
            <person name="Schinko J.B."/>
            <person name="Schmitt C."/>
            <person name="Schoppmeier M."/>
            <person name="Schroder R."/>
            <person name="Shippy T.D."/>
            <person name="Simonnet F."/>
            <person name="Marques-Souza H."/>
            <person name="Tautz D."/>
            <person name="Tomoyasu Y."/>
            <person name="Trauner J."/>
            <person name="Van der Zee M."/>
            <person name="Vervoort M."/>
            <person name="Wittkopp N."/>
            <person name="Wimmer E.A."/>
            <person name="Yang X."/>
            <person name="Jones A.K."/>
            <person name="Sattelle D.B."/>
            <person name="Ebert P.R."/>
            <person name="Nelson D."/>
            <person name="Scott J.G."/>
            <person name="Beeman R.W."/>
            <person name="Muthukrishnan S."/>
            <person name="Kramer K.J."/>
            <person name="Arakane Y."/>
            <person name="Beeman R.W."/>
            <person name="Zhu Q."/>
            <person name="Hogenkamp D."/>
            <person name="Dixit R."/>
            <person name="Oppert B."/>
            <person name="Jiang H."/>
            <person name="Zou Z."/>
            <person name="Marshall J."/>
            <person name="Elpidina E."/>
            <person name="Vinokurov K."/>
            <person name="Oppert C."/>
            <person name="Zou Z."/>
            <person name="Evans J."/>
            <person name="Lu Z."/>
            <person name="Zhao P."/>
            <person name="Sumathipala N."/>
            <person name="Altincicek B."/>
            <person name="Vilcinskas A."/>
            <person name="Williams M."/>
            <person name="Hultmark D."/>
            <person name="Hetru C."/>
            <person name="Jiang H."/>
            <person name="Grimmelikhuijzen C.J."/>
            <person name="Hauser F."/>
            <person name="Cazzamali G."/>
            <person name="Williamson M."/>
            <person name="Park Y."/>
            <person name="Li B."/>
            <person name="Tanaka Y."/>
            <person name="Predel R."/>
            <person name="Neupert S."/>
            <person name="Schachtner J."/>
            <person name="Verleyen P."/>
            <person name="Raible F."/>
            <person name="Bork P."/>
            <person name="Friedrich M."/>
            <person name="Walden K.K."/>
            <person name="Robertson H.M."/>
            <person name="Angeli S."/>
            <person name="Foret S."/>
            <person name="Bucher G."/>
            <person name="Schuetz S."/>
            <person name="Maleszka R."/>
            <person name="Wimmer E.A."/>
            <person name="Beeman R.W."/>
            <person name="Lorenzen M."/>
            <person name="Tomoyasu Y."/>
            <person name="Miller S.C."/>
            <person name="Grossmann D."/>
            <person name="Bucher G."/>
        </authorList>
    </citation>
    <scope>NUCLEOTIDE SEQUENCE [LARGE SCALE GENOMIC DNA]</scope>
    <source>
        <strain evidence="2 3">Georgia GA2</strain>
    </source>
</reference>
<keyword evidence="3" id="KW-1185">Reference proteome</keyword>
<dbReference type="PANTHER" id="PTHR22916:SF3">
    <property type="entry name" value="UDP-GLCNAC:BETAGAL BETA-1,3-N-ACETYLGLUCOSAMINYLTRANSFERASE-LIKE PROTEIN 1"/>
    <property type="match status" value="1"/>
</dbReference>
<dbReference type="InterPro" id="IPR029044">
    <property type="entry name" value="Nucleotide-diphossugar_trans"/>
</dbReference>
<dbReference type="Proteomes" id="UP000007266">
    <property type="component" value="Linkage group 3"/>
</dbReference>
<dbReference type="GO" id="GO:0016758">
    <property type="term" value="F:hexosyltransferase activity"/>
    <property type="evidence" value="ECO:0007669"/>
    <property type="project" value="UniProtKB-ARBA"/>
</dbReference>
<sequence>MDSHSHVLISVIVPIYNGAPWIDPCFKAVLQQELPDDVNLEVCVCNDASDDGTVALLHNWVDIFIKKKITLKVFHNDLGKPRGVGYSKNRAVGISSGAYLCFQDIDDVMLPNRIREQYEKARNLPHDTIIGSQFKRVPENSTSRYTQWANSLPDEKLHIQVYTSHGPTVIMPTWFCHRSVFEKIGGFSEEGKGTPEDLIFFYKHLDLGGKVYRVNKCLLVYTYHPSATTFSVMEDTIWRLRLERLENVVLRNWQKFTIWNAGKQGRKLYNSLSEDSLKKVIALCDVDIKKVGKTYTPFNSDTRKSGRSVDIVHFKNAEPPFVICVKINLTNGEFENNLSSLHLTENIDYVLFS</sequence>
<dbReference type="OMA" id="GWPEDYD"/>
<evidence type="ECO:0000259" key="1">
    <source>
        <dbReference type="Pfam" id="PF00535"/>
    </source>
</evidence>
<dbReference type="PANTHER" id="PTHR22916">
    <property type="entry name" value="GLYCOSYLTRANSFERASE"/>
    <property type="match status" value="1"/>
</dbReference>
<evidence type="ECO:0000313" key="3">
    <source>
        <dbReference type="Proteomes" id="UP000007266"/>
    </source>
</evidence>
<dbReference type="STRING" id="7070.D6WFJ2"/>
<feature type="domain" description="Glycosyltransferase 2-like" evidence="1">
    <location>
        <begin position="10"/>
        <end position="185"/>
    </location>
</feature>
<dbReference type="OrthoDB" id="206708at2759"/>
<evidence type="ECO:0000313" key="2">
    <source>
        <dbReference type="EMBL" id="EEZ99809.1"/>
    </source>
</evidence>
<dbReference type="eggNOG" id="KOG2977">
    <property type="taxonomic scope" value="Eukaryota"/>
</dbReference>
<accession>D6WFJ2</accession>
<name>D6WFJ2_TRICA</name>
<gene>
    <name evidence="2" type="primary">AUGUSTUS-3.0.2_02589</name>
    <name evidence="2" type="ORF">TcasGA2_TC002589</name>
</gene>
<dbReference type="KEGG" id="tca:654978"/>
<dbReference type="HOGENOM" id="CLU_031597_0_0_1"/>
<dbReference type="Gene3D" id="3.90.550.10">
    <property type="entry name" value="Spore Coat Polysaccharide Biosynthesis Protein SpsA, Chain A"/>
    <property type="match status" value="1"/>
</dbReference>
<dbReference type="PhylomeDB" id="D6WFJ2"/>
<protein>
    <submittedName>
        <fullName evidence="2">UDP-GlcNAc:betaGal beta-1,3-N-acetylglucosaminyltransferase-like protein 1</fullName>
    </submittedName>
</protein>
<dbReference type="SUPFAM" id="SSF53448">
    <property type="entry name" value="Nucleotide-diphospho-sugar transferases"/>
    <property type="match status" value="1"/>
</dbReference>